<dbReference type="InterPro" id="IPR005467">
    <property type="entry name" value="His_kinase_dom"/>
</dbReference>
<evidence type="ECO:0000256" key="5">
    <source>
        <dbReference type="ARBA" id="ARBA00022777"/>
    </source>
</evidence>
<organism evidence="9 10">
    <name type="scientific">Sutcliffiella cohnii</name>
    <dbReference type="NCBI Taxonomy" id="33932"/>
    <lineage>
        <taxon>Bacteria</taxon>
        <taxon>Bacillati</taxon>
        <taxon>Bacillota</taxon>
        <taxon>Bacilli</taxon>
        <taxon>Bacillales</taxon>
        <taxon>Bacillaceae</taxon>
        <taxon>Sutcliffiella</taxon>
    </lineage>
</organism>
<dbReference type="CDD" id="cd16917">
    <property type="entry name" value="HATPase_UhpB-NarQ-NarX-like"/>
    <property type="match status" value="1"/>
</dbReference>
<keyword evidence="3" id="KW-0808">Transferase</keyword>
<dbReference type="InterPro" id="IPR003018">
    <property type="entry name" value="GAF"/>
</dbReference>
<dbReference type="PROSITE" id="PS50109">
    <property type="entry name" value="HIS_KIN"/>
    <property type="match status" value="1"/>
</dbReference>
<keyword evidence="4" id="KW-0547">Nucleotide-binding</keyword>
<reference evidence="9 10" key="1">
    <citation type="submission" date="2016-12" db="EMBL/GenBank/DDBJ databases">
        <title>The whole genome sequencing and assembly of Bacillus cohnii DSM 6307T strain.</title>
        <authorList>
            <person name="Lee Y.-J."/>
            <person name="Yi H."/>
            <person name="Bahn Y.-S."/>
            <person name="Kim J.F."/>
            <person name="Lee D.-W."/>
        </authorList>
    </citation>
    <scope>NUCLEOTIDE SEQUENCE [LARGE SCALE GENOMIC DNA]</scope>
    <source>
        <strain evidence="9 10">DSM 6307</strain>
    </source>
</reference>
<keyword evidence="6" id="KW-0067">ATP-binding</keyword>
<dbReference type="PANTHER" id="PTHR24421:SF40">
    <property type="entry name" value="SENSOR HISTIDINE KINASE YHCY"/>
    <property type="match status" value="1"/>
</dbReference>
<dbReference type="Proteomes" id="UP000215224">
    <property type="component" value="Chromosome"/>
</dbReference>
<evidence type="ECO:0000256" key="7">
    <source>
        <dbReference type="ARBA" id="ARBA00023012"/>
    </source>
</evidence>
<dbReference type="RefSeq" id="WP_066419460.1">
    <property type="nucleotide sequence ID" value="NZ_CP018866.1"/>
</dbReference>
<dbReference type="InterPro" id="IPR029016">
    <property type="entry name" value="GAF-like_dom_sf"/>
</dbReference>
<evidence type="ECO:0000256" key="4">
    <source>
        <dbReference type="ARBA" id="ARBA00022741"/>
    </source>
</evidence>
<keyword evidence="7" id="KW-0902">Two-component regulatory system</keyword>
<accession>A0A223KM00</accession>
<dbReference type="Gene3D" id="1.20.5.1930">
    <property type="match status" value="1"/>
</dbReference>
<dbReference type="SUPFAM" id="SSF55781">
    <property type="entry name" value="GAF domain-like"/>
    <property type="match status" value="1"/>
</dbReference>
<dbReference type="KEGG" id="bcoh:BC6307_03240"/>
<dbReference type="InterPro" id="IPR050482">
    <property type="entry name" value="Sensor_HK_TwoCompSys"/>
</dbReference>
<evidence type="ECO:0000256" key="1">
    <source>
        <dbReference type="ARBA" id="ARBA00000085"/>
    </source>
</evidence>
<dbReference type="EC" id="2.7.13.3" evidence="2"/>
<dbReference type="AlphaFoldDB" id="A0A223KM00"/>
<keyword evidence="5 9" id="KW-0418">Kinase</keyword>
<dbReference type="SMART" id="SM00065">
    <property type="entry name" value="GAF"/>
    <property type="match status" value="1"/>
</dbReference>
<evidence type="ECO:0000256" key="3">
    <source>
        <dbReference type="ARBA" id="ARBA00022679"/>
    </source>
</evidence>
<gene>
    <name evidence="9" type="ORF">BC6307_03240</name>
</gene>
<evidence type="ECO:0000256" key="6">
    <source>
        <dbReference type="ARBA" id="ARBA00022840"/>
    </source>
</evidence>
<sequence>MEDQRISELKALKVIAESLNQATELSTMLFEVLKELLAIMKLETGWIFLIDEEKRTYQLAADYQLPEALSNNKKKVMCEGSCWCVNKYNRGALQKATNIMECKRLEDAVENQWGDTRGITHHATVPLTAGAEKFGLLNVASPNKTQFTDGELALLESVAYQVGTAIKRIKLTENEQRLTVVAERNRLARDLHDSVNQLLFSLMLTVRGTKEMTQNPELLEMLNYMQELSQEAMSEMRGLIWQLRPQGLENGLVSALLHYGKVLSIEVDAHVTGVLDLPSEMEECLWRIGQEALNNCKKHANVQKVTMHVLKEKDEVTLTIVDNGDGFECSNMEDFPSLGIASMKERAEILQGTFSLTSKLGAGTTVKVTIPFVKEGMK</sequence>
<dbReference type="Pfam" id="PF13185">
    <property type="entry name" value="GAF_2"/>
    <property type="match status" value="1"/>
</dbReference>
<comment type="catalytic activity">
    <reaction evidence="1">
        <text>ATP + protein L-histidine = ADP + protein N-phospho-L-histidine.</text>
        <dbReference type="EC" id="2.7.13.3"/>
    </reaction>
</comment>
<dbReference type="GO" id="GO:0016020">
    <property type="term" value="C:membrane"/>
    <property type="evidence" value="ECO:0007669"/>
    <property type="project" value="InterPro"/>
</dbReference>
<proteinExistence type="predicted"/>
<dbReference type="InterPro" id="IPR036890">
    <property type="entry name" value="HATPase_C_sf"/>
</dbReference>
<dbReference type="GO" id="GO:0005524">
    <property type="term" value="F:ATP binding"/>
    <property type="evidence" value="ECO:0007669"/>
    <property type="project" value="UniProtKB-KW"/>
</dbReference>
<dbReference type="InterPro" id="IPR003594">
    <property type="entry name" value="HATPase_dom"/>
</dbReference>
<evidence type="ECO:0000259" key="8">
    <source>
        <dbReference type="PROSITE" id="PS50109"/>
    </source>
</evidence>
<keyword evidence="10" id="KW-1185">Reference proteome</keyword>
<dbReference type="InterPro" id="IPR011712">
    <property type="entry name" value="Sig_transdc_His_kin_sub3_dim/P"/>
</dbReference>
<dbReference type="PANTHER" id="PTHR24421">
    <property type="entry name" value="NITRATE/NITRITE SENSOR PROTEIN NARX-RELATED"/>
    <property type="match status" value="1"/>
</dbReference>
<dbReference type="STRING" id="1314751.GCA_001591425_03662"/>
<evidence type="ECO:0000313" key="9">
    <source>
        <dbReference type="EMBL" id="AST90353.1"/>
    </source>
</evidence>
<dbReference type="EMBL" id="CP018866">
    <property type="protein sequence ID" value="AST90353.1"/>
    <property type="molecule type" value="Genomic_DNA"/>
</dbReference>
<dbReference type="Gene3D" id="3.30.565.10">
    <property type="entry name" value="Histidine kinase-like ATPase, C-terminal domain"/>
    <property type="match status" value="1"/>
</dbReference>
<feature type="domain" description="Histidine kinase" evidence="8">
    <location>
        <begin position="285"/>
        <end position="374"/>
    </location>
</feature>
<evidence type="ECO:0000313" key="10">
    <source>
        <dbReference type="Proteomes" id="UP000215224"/>
    </source>
</evidence>
<evidence type="ECO:0000256" key="2">
    <source>
        <dbReference type="ARBA" id="ARBA00012438"/>
    </source>
</evidence>
<name>A0A223KM00_9BACI</name>
<dbReference type="GO" id="GO:0046983">
    <property type="term" value="F:protein dimerization activity"/>
    <property type="evidence" value="ECO:0007669"/>
    <property type="project" value="InterPro"/>
</dbReference>
<dbReference type="Pfam" id="PF02518">
    <property type="entry name" value="HATPase_c"/>
    <property type="match status" value="1"/>
</dbReference>
<dbReference type="Pfam" id="PF07730">
    <property type="entry name" value="HisKA_3"/>
    <property type="match status" value="1"/>
</dbReference>
<dbReference type="GO" id="GO:0000155">
    <property type="term" value="F:phosphorelay sensor kinase activity"/>
    <property type="evidence" value="ECO:0007669"/>
    <property type="project" value="InterPro"/>
</dbReference>
<dbReference type="Gene3D" id="3.30.450.40">
    <property type="match status" value="1"/>
</dbReference>
<dbReference type="SUPFAM" id="SSF55874">
    <property type="entry name" value="ATPase domain of HSP90 chaperone/DNA topoisomerase II/histidine kinase"/>
    <property type="match status" value="1"/>
</dbReference>
<protein>
    <recommendedName>
        <fullName evidence="2">histidine kinase</fullName>
        <ecNumber evidence="2">2.7.13.3</ecNumber>
    </recommendedName>
</protein>